<sequence>MCLITPLWSTSLLSHIILSYLFFPSTCDNSQKKIKCLTLHHSFGQCVSCGSSSGF</sequence>
<feature type="chain" id="PRO_5019473384" evidence="1">
    <location>
        <begin position="28"/>
        <end position="55"/>
    </location>
</feature>
<dbReference type="AlphaFoldDB" id="A0A420IS21"/>
<evidence type="ECO:0000313" key="3">
    <source>
        <dbReference type="Proteomes" id="UP000285326"/>
    </source>
</evidence>
<gene>
    <name evidence="2" type="ORF">GcM1_c15805o18</name>
</gene>
<protein>
    <submittedName>
        <fullName evidence="2">Uncharacterized protein</fullName>
    </submittedName>
</protein>
<keyword evidence="1" id="KW-0732">Signal</keyword>
<dbReference type="EMBL" id="MCBS01022039">
    <property type="protein sequence ID" value="RKF77338.1"/>
    <property type="molecule type" value="Genomic_DNA"/>
</dbReference>
<evidence type="ECO:0000313" key="2">
    <source>
        <dbReference type="EMBL" id="RKF77338.1"/>
    </source>
</evidence>
<proteinExistence type="predicted"/>
<dbReference type="Proteomes" id="UP000285326">
    <property type="component" value="Unassembled WGS sequence"/>
</dbReference>
<name>A0A420IS21_9PEZI</name>
<feature type="signal peptide" evidence="1">
    <location>
        <begin position="1"/>
        <end position="27"/>
    </location>
</feature>
<comment type="caution">
    <text evidence="2">The sequence shown here is derived from an EMBL/GenBank/DDBJ whole genome shotgun (WGS) entry which is preliminary data.</text>
</comment>
<reference evidence="2 3" key="1">
    <citation type="journal article" date="2018" name="BMC Genomics">
        <title>Comparative genome analyses reveal sequence features reflecting distinct modes of host-adaptation between dicot and monocot powdery mildew.</title>
        <authorList>
            <person name="Wu Y."/>
            <person name="Ma X."/>
            <person name="Pan Z."/>
            <person name="Kale S.D."/>
            <person name="Song Y."/>
            <person name="King H."/>
            <person name="Zhang Q."/>
            <person name="Presley C."/>
            <person name="Deng X."/>
            <person name="Wei C.I."/>
            <person name="Xiao S."/>
        </authorList>
    </citation>
    <scope>NUCLEOTIDE SEQUENCE [LARGE SCALE GENOMIC DNA]</scope>
    <source>
        <strain evidence="2">UMSG1</strain>
    </source>
</reference>
<organism evidence="2 3">
    <name type="scientific">Golovinomyces cichoracearum</name>
    <dbReference type="NCBI Taxonomy" id="62708"/>
    <lineage>
        <taxon>Eukaryota</taxon>
        <taxon>Fungi</taxon>
        <taxon>Dikarya</taxon>
        <taxon>Ascomycota</taxon>
        <taxon>Pezizomycotina</taxon>
        <taxon>Leotiomycetes</taxon>
        <taxon>Erysiphales</taxon>
        <taxon>Erysiphaceae</taxon>
        <taxon>Golovinomyces</taxon>
    </lineage>
</organism>
<evidence type="ECO:0000256" key="1">
    <source>
        <dbReference type="SAM" id="SignalP"/>
    </source>
</evidence>
<accession>A0A420IS21</accession>